<dbReference type="CDD" id="cd02509">
    <property type="entry name" value="GDP-M1P_Guanylyltransferase"/>
    <property type="match status" value="1"/>
</dbReference>
<dbReference type="RefSeq" id="WP_051597501.1">
    <property type="nucleotide sequence ID" value="NZ_ARYJ01000004.1"/>
</dbReference>
<dbReference type="OrthoDB" id="9806359at2"/>
<feature type="domain" description="MannoseP isomerase/GMP-like beta-helix" evidence="2">
    <location>
        <begin position="291"/>
        <end position="343"/>
    </location>
</feature>
<dbReference type="eggNOG" id="COG0836">
    <property type="taxonomic scope" value="Bacteria"/>
</dbReference>
<gene>
    <name evidence="3" type="ORF">HJA_08107</name>
</gene>
<keyword evidence="3" id="KW-0548">Nucleotidyltransferase</keyword>
<evidence type="ECO:0000259" key="2">
    <source>
        <dbReference type="Pfam" id="PF22640"/>
    </source>
</evidence>
<evidence type="ECO:0000313" key="3">
    <source>
        <dbReference type="EMBL" id="KCZ89245.1"/>
    </source>
</evidence>
<reference evidence="3 4" key="1">
    <citation type="journal article" date="2014" name="Antonie Van Leeuwenhoek">
        <title>Hyphomonas beringensis sp. nov. and Hyphomonas chukchiensis sp. nov., isolated from surface seawater of the Bering Sea and Chukchi Sea.</title>
        <authorList>
            <person name="Li C."/>
            <person name="Lai Q."/>
            <person name="Li G."/>
            <person name="Dong C."/>
            <person name="Wang J."/>
            <person name="Liao Y."/>
            <person name="Shao Z."/>
        </authorList>
    </citation>
    <scope>NUCLEOTIDE SEQUENCE [LARGE SCALE GENOMIC DNA]</scope>
    <source>
        <strain evidence="3 4">VP2</strain>
    </source>
</reference>
<keyword evidence="4" id="KW-1185">Reference proteome</keyword>
<evidence type="ECO:0000259" key="1">
    <source>
        <dbReference type="Pfam" id="PF00483"/>
    </source>
</evidence>
<dbReference type="InterPro" id="IPR051161">
    <property type="entry name" value="Mannose-6P_isomerase_type2"/>
</dbReference>
<dbReference type="SUPFAM" id="SSF53448">
    <property type="entry name" value="Nucleotide-diphospho-sugar transferases"/>
    <property type="match status" value="1"/>
</dbReference>
<accession>A0A059FF22</accession>
<evidence type="ECO:0000313" key="4">
    <source>
        <dbReference type="Proteomes" id="UP000024816"/>
    </source>
</evidence>
<dbReference type="PATRIC" id="fig|1280952.3.peg.1610"/>
<dbReference type="GO" id="GO:0009298">
    <property type="term" value="P:GDP-mannose biosynthetic process"/>
    <property type="evidence" value="ECO:0007669"/>
    <property type="project" value="TreeGrafter"/>
</dbReference>
<feature type="domain" description="Nucleotidyl transferase" evidence="1">
    <location>
        <begin position="5"/>
        <end position="276"/>
    </location>
</feature>
<dbReference type="Proteomes" id="UP000024816">
    <property type="component" value="Unassembled WGS sequence"/>
</dbReference>
<protein>
    <submittedName>
        <fullName evidence="3">Mannose-1-phosphate guanylyltransferase</fullName>
    </submittedName>
</protein>
<comment type="caution">
    <text evidence="3">The sequence shown here is derived from an EMBL/GenBank/DDBJ whole genome shotgun (WGS) entry which is preliminary data.</text>
</comment>
<dbReference type="PANTHER" id="PTHR46390">
    <property type="entry name" value="MANNOSE-1-PHOSPHATE GUANYLYLTRANSFERASE"/>
    <property type="match status" value="1"/>
</dbReference>
<dbReference type="PANTHER" id="PTHR46390:SF1">
    <property type="entry name" value="MANNOSE-1-PHOSPHATE GUANYLYLTRANSFERASE"/>
    <property type="match status" value="1"/>
</dbReference>
<dbReference type="InterPro" id="IPR054566">
    <property type="entry name" value="ManC/GMP-like_b-helix"/>
</dbReference>
<organism evidence="3 4">
    <name type="scientific">Hyphomonas jannaschiana VP2</name>
    <dbReference type="NCBI Taxonomy" id="1280952"/>
    <lineage>
        <taxon>Bacteria</taxon>
        <taxon>Pseudomonadati</taxon>
        <taxon>Pseudomonadota</taxon>
        <taxon>Alphaproteobacteria</taxon>
        <taxon>Hyphomonadales</taxon>
        <taxon>Hyphomonadaceae</taxon>
        <taxon>Hyphomonas</taxon>
    </lineage>
</organism>
<dbReference type="EMBL" id="ARYJ01000004">
    <property type="protein sequence ID" value="KCZ89245.1"/>
    <property type="molecule type" value="Genomic_DNA"/>
</dbReference>
<dbReference type="InterPro" id="IPR029044">
    <property type="entry name" value="Nucleotide-diphossugar_trans"/>
</dbReference>
<proteinExistence type="predicted"/>
<dbReference type="InterPro" id="IPR049577">
    <property type="entry name" value="GMPP_N"/>
</dbReference>
<dbReference type="AlphaFoldDB" id="A0A059FF22"/>
<dbReference type="Gene3D" id="3.90.550.10">
    <property type="entry name" value="Spore Coat Polysaccharide Biosynthesis Protein SpsA, Chain A"/>
    <property type="match status" value="1"/>
</dbReference>
<dbReference type="Pfam" id="PF22640">
    <property type="entry name" value="ManC_GMP_beta-helix"/>
    <property type="match status" value="1"/>
</dbReference>
<dbReference type="Pfam" id="PF00483">
    <property type="entry name" value="NTP_transferase"/>
    <property type="match status" value="1"/>
</dbReference>
<dbReference type="InterPro" id="IPR005835">
    <property type="entry name" value="NTP_transferase_dom"/>
</dbReference>
<dbReference type="GO" id="GO:0004475">
    <property type="term" value="F:mannose-1-phosphate guanylyltransferase (GTP) activity"/>
    <property type="evidence" value="ECO:0007669"/>
    <property type="project" value="InterPro"/>
</dbReference>
<dbReference type="STRING" id="1280952.HJA_08107"/>
<sequence>MRIYPVIMCGGAGTRLWPVSVQAHPKQFHRLVTDKTVFQDTVLRLKGDDFAPPVVISNQRYAGLVREQLAEIEVEAGAVILEPMARNTAAVAAVAARHIADKDPDGLALLLPSDHFIGQPDVFVKAVSEAARMAKSGYITTFGIKPDRPETGFGYIQRGEGIGGALYTVTEFKEKPDLETAMKYIADPAFSWNAGIFLFPASLMIDELETHAPDILDAASAALEAATHPEGNILLDPECFMAVRSTSVDYAVMEQTSRAAIYAPLDCQWNDIGTWGMIGAIRKQDSTNPPVSIDAEGCTVLSDAGHTVALVGVKDLCVVVEEGRVLVASKDRTQDVGKVVSALREAGRDELL</sequence>
<dbReference type="SUPFAM" id="SSF159283">
    <property type="entry name" value="Guanosine diphospho-D-mannose pyrophosphorylase/mannose-6-phosphate isomerase linker domain"/>
    <property type="match status" value="1"/>
</dbReference>
<name>A0A059FF22_9PROT</name>
<keyword evidence="3" id="KW-0808">Transferase</keyword>